<sequence>MELVMWLHDLHAVLQEYGGGCCHVGAVGIGGIGLGVSSQGTVSVTAVGFGPQTVQTVTVVVIPGGGPFVGVGQLGVSPVQV</sequence>
<name>A0ACC2ZC26_9PEZI</name>
<gene>
    <name evidence="1" type="ORF">H2199_003240</name>
</gene>
<keyword evidence="2" id="KW-1185">Reference proteome</keyword>
<dbReference type="Proteomes" id="UP001172680">
    <property type="component" value="Unassembled WGS sequence"/>
</dbReference>
<reference evidence="1" key="1">
    <citation type="submission" date="2022-10" db="EMBL/GenBank/DDBJ databases">
        <title>Culturing micro-colonial fungi from biological soil crusts in the Mojave desert and describing Neophaeococcomyces mojavensis, and introducing the new genera and species Taxawa tesnikishii.</title>
        <authorList>
            <person name="Kurbessoian T."/>
            <person name="Stajich J.E."/>
        </authorList>
    </citation>
    <scope>NUCLEOTIDE SEQUENCE</scope>
    <source>
        <strain evidence="1">JES_115</strain>
    </source>
</reference>
<comment type="caution">
    <text evidence="1">The sequence shown here is derived from an EMBL/GenBank/DDBJ whole genome shotgun (WGS) entry which is preliminary data.</text>
</comment>
<dbReference type="EMBL" id="JAPDRP010000008">
    <property type="protein sequence ID" value="KAJ9645234.1"/>
    <property type="molecule type" value="Genomic_DNA"/>
</dbReference>
<evidence type="ECO:0000313" key="2">
    <source>
        <dbReference type="Proteomes" id="UP001172680"/>
    </source>
</evidence>
<protein>
    <submittedName>
        <fullName evidence="1">Uncharacterized protein</fullName>
    </submittedName>
</protein>
<evidence type="ECO:0000313" key="1">
    <source>
        <dbReference type="EMBL" id="KAJ9645234.1"/>
    </source>
</evidence>
<accession>A0ACC2ZC26</accession>
<proteinExistence type="predicted"/>
<organism evidence="1 2">
    <name type="scientific">Coniosporium tulheliwenetii</name>
    <dbReference type="NCBI Taxonomy" id="3383036"/>
    <lineage>
        <taxon>Eukaryota</taxon>
        <taxon>Fungi</taxon>
        <taxon>Dikarya</taxon>
        <taxon>Ascomycota</taxon>
        <taxon>Pezizomycotina</taxon>
        <taxon>Dothideomycetes</taxon>
        <taxon>Dothideomycetes incertae sedis</taxon>
        <taxon>Coniosporium</taxon>
    </lineage>
</organism>